<dbReference type="Gene3D" id="3.30.70.360">
    <property type="match status" value="1"/>
</dbReference>
<dbReference type="InterPro" id="IPR011650">
    <property type="entry name" value="Peptidase_M20_dimer"/>
</dbReference>
<dbReference type="SUPFAM" id="SSF55031">
    <property type="entry name" value="Bacterial exopeptidase dimerisation domain"/>
    <property type="match status" value="1"/>
</dbReference>
<proteinExistence type="predicted"/>
<dbReference type="EMBL" id="FNRA01000021">
    <property type="protein sequence ID" value="SEB21711.1"/>
    <property type="molecule type" value="Genomic_DNA"/>
</dbReference>
<dbReference type="Proteomes" id="UP000198850">
    <property type="component" value="Unassembled WGS sequence"/>
</dbReference>
<dbReference type="Pfam" id="PF01546">
    <property type="entry name" value="Peptidase_M20"/>
    <property type="match status" value="1"/>
</dbReference>
<dbReference type="AlphaFoldDB" id="A0A1H4HJ53"/>
<feature type="domain" description="Peptidase M20 dimerisation" evidence="3">
    <location>
        <begin position="180"/>
        <end position="275"/>
    </location>
</feature>
<dbReference type="Pfam" id="PF07687">
    <property type="entry name" value="M20_dimer"/>
    <property type="match status" value="1"/>
</dbReference>
<dbReference type="RefSeq" id="WP_090560102.1">
    <property type="nucleotide sequence ID" value="NZ_FNRA01000021.1"/>
</dbReference>
<keyword evidence="5" id="KW-1185">Reference proteome</keyword>
<dbReference type="PIRSF" id="PIRSF005962">
    <property type="entry name" value="Pept_M20D_amidohydro"/>
    <property type="match status" value="1"/>
</dbReference>
<evidence type="ECO:0000313" key="5">
    <source>
        <dbReference type="Proteomes" id="UP000198850"/>
    </source>
</evidence>
<dbReference type="NCBIfam" id="TIGR01891">
    <property type="entry name" value="amidohydrolases"/>
    <property type="match status" value="1"/>
</dbReference>
<evidence type="ECO:0000256" key="1">
    <source>
        <dbReference type="ARBA" id="ARBA00022801"/>
    </source>
</evidence>
<dbReference type="Gene3D" id="3.40.630.10">
    <property type="entry name" value="Zn peptidases"/>
    <property type="match status" value="1"/>
</dbReference>
<dbReference type="OrthoDB" id="9776731at2"/>
<dbReference type="SUPFAM" id="SSF53187">
    <property type="entry name" value="Zn-dependent exopeptidases"/>
    <property type="match status" value="1"/>
</dbReference>
<dbReference type="InterPro" id="IPR036264">
    <property type="entry name" value="Bact_exopeptidase_dim_dom"/>
</dbReference>
<dbReference type="STRING" id="425514.SAMN05443550_12118"/>
<feature type="binding site" evidence="2">
    <location>
        <position position="160"/>
    </location>
    <ligand>
        <name>Mn(2+)</name>
        <dbReference type="ChEBI" id="CHEBI:29035"/>
        <label>2</label>
    </ligand>
</feature>
<feature type="binding site" evidence="2">
    <location>
        <position position="94"/>
    </location>
    <ligand>
        <name>Mn(2+)</name>
        <dbReference type="ChEBI" id="CHEBI:29035"/>
        <label>2</label>
    </ligand>
</feature>
<reference evidence="4 5" key="1">
    <citation type="submission" date="2016-10" db="EMBL/GenBank/DDBJ databases">
        <authorList>
            <person name="de Groot N.N."/>
        </authorList>
    </citation>
    <scope>NUCLEOTIDE SEQUENCE [LARGE SCALE GENOMIC DNA]</scope>
    <source>
        <strain evidence="4 5">DSM 19033</strain>
    </source>
</reference>
<feature type="binding site" evidence="2">
    <location>
        <position position="358"/>
    </location>
    <ligand>
        <name>Mn(2+)</name>
        <dbReference type="ChEBI" id="CHEBI:29035"/>
        <label>2</label>
    </ligand>
</feature>
<dbReference type="GO" id="GO:0016787">
    <property type="term" value="F:hydrolase activity"/>
    <property type="evidence" value="ECO:0007669"/>
    <property type="project" value="UniProtKB-KW"/>
</dbReference>
<keyword evidence="1 4" id="KW-0378">Hydrolase</keyword>
<feature type="binding site" evidence="2">
    <location>
        <position position="96"/>
    </location>
    <ligand>
        <name>Mn(2+)</name>
        <dbReference type="ChEBI" id="CHEBI:29035"/>
        <label>2</label>
    </ligand>
</feature>
<organism evidence="4 5">
    <name type="scientific">Pedobacter hartonius</name>
    <dbReference type="NCBI Taxonomy" id="425514"/>
    <lineage>
        <taxon>Bacteria</taxon>
        <taxon>Pseudomonadati</taxon>
        <taxon>Bacteroidota</taxon>
        <taxon>Sphingobacteriia</taxon>
        <taxon>Sphingobacteriales</taxon>
        <taxon>Sphingobacteriaceae</taxon>
        <taxon>Pedobacter</taxon>
    </lineage>
</organism>
<dbReference type="InterPro" id="IPR002933">
    <property type="entry name" value="Peptidase_M20"/>
</dbReference>
<gene>
    <name evidence="4" type="ORF">SAMN05443550_12118</name>
</gene>
<feature type="binding site" evidence="2">
    <location>
        <position position="128"/>
    </location>
    <ligand>
        <name>Mn(2+)</name>
        <dbReference type="ChEBI" id="CHEBI:29035"/>
        <label>2</label>
    </ligand>
</feature>
<dbReference type="CDD" id="cd03886">
    <property type="entry name" value="M20_Acy1"/>
    <property type="match status" value="1"/>
</dbReference>
<name>A0A1H4HJ53_9SPHI</name>
<evidence type="ECO:0000256" key="2">
    <source>
        <dbReference type="PIRSR" id="PIRSR005962-1"/>
    </source>
</evidence>
<dbReference type="InterPro" id="IPR017439">
    <property type="entry name" value="Amidohydrolase"/>
</dbReference>
<evidence type="ECO:0000259" key="3">
    <source>
        <dbReference type="Pfam" id="PF07687"/>
    </source>
</evidence>
<evidence type="ECO:0000313" key="4">
    <source>
        <dbReference type="EMBL" id="SEB21711.1"/>
    </source>
</evidence>
<sequence>MENQLFQYLIGIRQNIHQHPELGFREFKTSALVQQHMQELGITFEILAETGVLATLKKGEGPTVVLRADMDALPVKEDTDLSFSSVNENVMHACGHDVHTTMLIGAAYLLKDKDFKGTVKFLFQPSEEGNLRSPEPGKSGGQIIAETGRLNDAKAIIGLHVNPLMPVGSLGYTQGEALANVCNFIISVHGKSGHAGALEHVIDPVLISSHLIVAAQSIISHTAPTQPAVMAFTTTEIVGEPAYNIIPKTVILKGSLRVLNLETYNLIVDKLNTLIRGMEISFSCKITIEFTAYYPSLLNNAEINLRLVPVQELIFGDQVIQQSGQLIAEDFAFYSRKVPSVFYFLGAKADREDVYFLHHPKVVFDENCIPLGSLFLAESALQLLQEQS</sequence>
<dbReference type="PANTHER" id="PTHR11014:SF63">
    <property type="entry name" value="METALLOPEPTIDASE, PUTATIVE (AFU_ORTHOLOGUE AFUA_6G09600)-RELATED"/>
    <property type="match status" value="1"/>
</dbReference>
<dbReference type="GO" id="GO:0046872">
    <property type="term" value="F:metal ion binding"/>
    <property type="evidence" value="ECO:0007669"/>
    <property type="project" value="UniProtKB-KW"/>
</dbReference>
<keyword evidence="2" id="KW-0464">Manganese</keyword>
<comment type="cofactor">
    <cofactor evidence="2">
        <name>Mn(2+)</name>
        <dbReference type="ChEBI" id="CHEBI:29035"/>
    </cofactor>
    <text evidence="2">The Mn(2+) ion enhances activity.</text>
</comment>
<accession>A0A1H4HJ53</accession>
<protein>
    <submittedName>
        <fullName evidence="4">IAA-amino acid hydrolase</fullName>
    </submittedName>
</protein>
<keyword evidence="2" id="KW-0479">Metal-binding</keyword>
<dbReference type="PANTHER" id="PTHR11014">
    <property type="entry name" value="PEPTIDASE M20 FAMILY MEMBER"/>
    <property type="match status" value="1"/>
</dbReference>